<evidence type="ECO:0000313" key="2">
    <source>
        <dbReference type="Proteomes" id="UP000030742"/>
    </source>
</evidence>
<dbReference type="EMBL" id="KB632109">
    <property type="protein sequence ID" value="ERL88892.1"/>
    <property type="molecule type" value="Genomic_DNA"/>
</dbReference>
<evidence type="ECO:0000313" key="1">
    <source>
        <dbReference type="EMBL" id="ERL88892.1"/>
    </source>
</evidence>
<protein>
    <submittedName>
        <fullName evidence="1">Uncharacterized protein</fullName>
    </submittedName>
</protein>
<gene>
    <name evidence="1" type="ORF">D910_06273</name>
</gene>
<dbReference type="Proteomes" id="UP000030742">
    <property type="component" value="Unassembled WGS sequence"/>
</dbReference>
<accession>U4U772</accession>
<proteinExistence type="predicted"/>
<name>U4U772_DENPD</name>
<dbReference type="AlphaFoldDB" id="U4U772"/>
<sequence length="79" mass="8982">MDADSVLEALHNNGTFSNTEYLIVPITPPRKGLHSYYVCNMHTTLEHIKSLILRTSVQVEQQLINRTREAAQKMSPDSK</sequence>
<reference evidence="1 2" key="1">
    <citation type="journal article" date="2013" name="Genome Biol.">
        <title>Draft genome of the mountain pine beetle, Dendroctonus ponderosae Hopkins, a major forest pest.</title>
        <authorList>
            <person name="Keeling C.I."/>
            <person name="Yuen M.M."/>
            <person name="Liao N.Y."/>
            <person name="Docking T.R."/>
            <person name="Chan S.K."/>
            <person name="Taylor G.A."/>
            <person name="Palmquist D.L."/>
            <person name="Jackman S.D."/>
            <person name="Nguyen A."/>
            <person name="Li M."/>
            <person name="Henderson H."/>
            <person name="Janes J.K."/>
            <person name="Zhao Y."/>
            <person name="Pandoh P."/>
            <person name="Moore R."/>
            <person name="Sperling F.A."/>
            <person name="Huber D.P."/>
            <person name="Birol I."/>
            <person name="Jones S.J."/>
            <person name="Bohlmann J."/>
        </authorList>
    </citation>
    <scope>NUCLEOTIDE SEQUENCE</scope>
</reference>
<organism evidence="1 2">
    <name type="scientific">Dendroctonus ponderosae</name>
    <name type="common">Mountain pine beetle</name>
    <dbReference type="NCBI Taxonomy" id="77166"/>
    <lineage>
        <taxon>Eukaryota</taxon>
        <taxon>Metazoa</taxon>
        <taxon>Ecdysozoa</taxon>
        <taxon>Arthropoda</taxon>
        <taxon>Hexapoda</taxon>
        <taxon>Insecta</taxon>
        <taxon>Pterygota</taxon>
        <taxon>Neoptera</taxon>
        <taxon>Endopterygota</taxon>
        <taxon>Coleoptera</taxon>
        <taxon>Polyphaga</taxon>
        <taxon>Cucujiformia</taxon>
        <taxon>Curculionidae</taxon>
        <taxon>Scolytinae</taxon>
        <taxon>Dendroctonus</taxon>
    </lineage>
</organism>